<evidence type="ECO:0000313" key="1">
    <source>
        <dbReference type="EMBL" id="MEW3466402.1"/>
    </source>
</evidence>
<dbReference type="GO" id="GO:0016740">
    <property type="term" value="F:transferase activity"/>
    <property type="evidence" value="ECO:0007669"/>
    <property type="project" value="UniProtKB-KW"/>
</dbReference>
<accession>A0ABV3MD95</accession>
<keyword evidence="2" id="KW-1185">Reference proteome</keyword>
<dbReference type="InterPro" id="IPR014942">
    <property type="entry name" value="AbiEii"/>
</dbReference>
<keyword evidence="1" id="KW-0808">Transferase</keyword>
<gene>
    <name evidence="1" type="ORF">AB1I55_09895</name>
</gene>
<comment type="caution">
    <text evidence="1">The sequence shown here is derived from an EMBL/GenBank/DDBJ whole genome shotgun (WGS) entry which is preliminary data.</text>
</comment>
<dbReference type="Proteomes" id="UP001554047">
    <property type="component" value="Unassembled WGS sequence"/>
</dbReference>
<dbReference type="EMBL" id="JBFDTB010000015">
    <property type="protein sequence ID" value="MEW3466402.1"/>
    <property type="molecule type" value="Genomic_DNA"/>
</dbReference>
<proteinExistence type="predicted"/>
<protein>
    <submittedName>
        <fullName evidence="1">Nucleotidyl transferase AbiEii/AbiGii toxin family protein</fullName>
    </submittedName>
</protein>
<organism evidence="1 2">
    <name type="scientific">Enterococcus entomosocium</name>
    <dbReference type="NCBI Taxonomy" id="3034352"/>
    <lineage>
        <taxon>Bacteria</taxon>
        <taxon>Bacillati</taxon>
        <taxon>Bacillota</taxon>
        <taxon>Bacilli</taxon>
        <taxon>Lactobacillales</taxon>
        <taxon>Enterococcaceae</taxon>
        <taxon>Enterococcus</taxon>
    </lineage>
</organism>
<reference evidence="1 2" key="1">
    <citation type="submission" date="2024-05" db="EMBL/GenBank/DDBJ databases">
        <title>Human gut microbiome strain richness.</title>
        <authorList>
            <person name="Chen-Liaw A."/>
        </authorList>
    </citation>
    <scope>NUCLEOTIDE SEQUENCE [LARGE SCALE GENOMIC DNA]</scope>
    <source>
        <strain evidence="1 2">J1100102st1_G3_J1100102_180507</strain>
    </source>
</reference>
<sequence>MRYATERFLLRLQESAYKDNFVIKGGFLLGAMFKVEQRTTKDLDTLLKGIVAEKEILTKILERIIRIELEDGVQFELINLTETQQERIYDGFRAKLKMIFLEEKTVIQFDLDIGVGDAVTPKAEMIDIPLLFNEKKGEHKAITLYAYPIATIFAEKAETILNLGIKNSRMKDFYDIHLILNDQKKPDLAEFYEAFVTTWQVRHKELPIDDELFEDWFFTVDEIITSREMNEVSWENYIRDREYAKGLELKSIIHQFKAYLEQLYGVYKDRENTKL</sequence>
<evidence type="ECO:0000313" key="2">
    <source>
        <dbReference type="Proteomes" id="UP001554047"/>
    </source>
</evidence>
<name>A0ABV3MD95_9ENTE</name>
<dbReference type="Pfam" id="PF08843">
    <property type="entry name" value="AbiEii"/>
    <property type="match status" value="1"/>
</dbReference>
<dbReference type="RefSeq" id="WP_196044385.1">
    <property type="nucleotide sequence ID" value="NZ_JBFDTA010000010.1"/>
</dbReference>